<dbReference type="CDD" id="cd08422">
    <property type="entry name" value="PBP2_CrgA_like"/>
    <property type="match status" value="1"/>
</dbReference>
<dbReference type="InterPro" id="IPR005119">
    <property type="entry name" value="LysR_subst-bd"/>
</dbReference>
<keyword evidence="2" id="KW-0805">Transcription regulation</keyword>
<keyword evidence="7" id="KW-1185">Reference proteome</keyword>
<dbReference type="EMBL" id="FNJL01000010">
    <property type="protein sequence ID" value="SDP31117.1"/>
    <property type="molecule type" value="Genomic_DNA"/>
</dbReference>
<dbReference type="InterPro" id="IPR036390">
    <property type="entry name" value="WH_DNA-bd_sf"/>
</dbReference>
<protein>
    <submittedName>
        <fullName evidence="6">DNA-binding transcriptional regulator, LysR family</fullName>
    </submittedName>
</protein>
<dbReference type="PROSITE" id="PS50931">
    <property type="entry name" value="HTH_LYSR"/>
    <property type="match status" value="1"/>
</dbReference>
<dbReference type="Pfam" id="PF00126">
    <property type="entry name" value="HTH_1"/>
    <property type="match status" value="1"/>
</dbReference>
<dbReference type="SUPFAM" id="SSF46785">
    <property type="entry name" value="Winged helix' DNA-binding domain"/>
    <property type="match status" value="1"/>
</dbReference>
<dbReference type="PANTHER" id="PTHR30537">
    <property type="entry name" value="HTH-TYPE TRANSCRIPTIONAL REGULATOR"/>
    <property type="match status" value="1"/>
</dbReference>
<dbReference type="InterPro" id="IPR058163">
    <property type="entry name" value="LysR-type_TF_proteobact-type"/>
</dbReference>
<keyword evidence="3 6" id="KW-0238">DNA-binding</keyword>
<organism evidence="6 7">
    <name type="scientific">Paracidovorax cattleyae</name>
    <dbReference type="NCBI Taxonomy" id="80868"/>
    <lineage>
        <taxon>Bacteria</taxon>
        <taxon>Pseudomonadati</taxon>
        <taxon>Pseudomonadota</taxon>
        <taxon>Betaproteobacteria</taxon>
        <taxon>Burkholderiales</taxon>
        <taxon>Comamonadaceae</taxon>
        <taxon>Paracidovorax</taxon>
    </lineage>
</organism>
<gene>
    <name evidence="6" type="ORF">SAMN04489708_110162</name>
</gene>
<evidence type="ECO:0000259" key="5">
    <source>
        <dbReference type="PROSITE" id="PS50931"/>
    </source>
</evidence>
<dbReference type="GO" id="GO:0003700">
    <property type="term" value="F:DNA-binding transcription factor activity"/>
    <property type="evidence" value="ECO:0007669"/>
    <property type="project" value="InterPro"/>
</dbReference>
<dbReference type="Pfam" id="PF03466">
    <property type="entry name" value="LysR_substrate"/>
    <property type="match status" value="1"/>
</dbReference>
<evidence type="ECO:0000256" key="4">
    <source>
        <dbReference type="ARBA" id="ARBA00023163"/>
    </source>
</evidence>
<dbReference type="SUPFAM" id="SSF53850">
    <property type="entry name" value="Periplasmic binding protein-like II"/>
    <property type="match status" value="1"/>
</dbReference>
<evidence type="ECO:0000256" key="1">
    <source>
        <dbReference type="ARBA" id="ARBA00009437"/>
    </source>
</evidence>
<keyword evidence="4" id="KW-0804">Transcription</keyword>
<sequence length="295" mass="32278">MDRLDALRLYIAVAETGSFSAVARQQAIAVSTVSLAVKQLEEEFRTRLLARSTRQLALTHEGMTLLSDARRIVSEWDASIGGLGQDSVLSGPIRLTATNDFGRARILPLVDEFQALHPQLSVTLLLSDSNLDLIEDHIDVALRYGPLPDSSNRARLLLPGRRLVCAAPSYWQRMGRPEHPNQLAAHNCLVLARPGATLASWPFRDETSLFHVKVRGDRQTSDGDVLRHWAVKGFGVTLKNSSDVSRELGAGTLEAVLQGFNAGPVDLYALHHGGHPSRRVTALLDFLAEALRTTA</sequence>
<dbReference type="FunFam" id="1.10.10.10:FF:000001">
    <property type="entry name" value="LysR family transcriptional regulator"/>
    <property type="match status" value="1"/>
</dbReference>
<dbReference type="Gene3D" id="3.40.190.290">
    <property type="match status" value="1"/>
</dbReference>
<evidence type="ECO:0000313" key="7">
    <source>
        <dbReference type="Proteomes" id="UP000199317"/>
    </source>
</evidence>
<dbReference type="InterPro" id="IPR036388">
    <property type="entry name" value="WH-like_DNA-bd_sf"/>
</dbReference>
<dbReference type="AlphaFoldDB" id="A0A1H0RNT8"/>
<dbReference type="Proteomes" id="UP000199317">
    <property type="component" value="Unassembled WGS sequence"/>
</dbReference>
<evidence type="ECO:0000256" key="3">
    <source>
        <dbReference type="ARBA" id="ARBA00023125"/>
    </source>
</evidence>
<comment type="similarity">
    <text evidence="1">Belongs to the LysR transcriptional regulatory family.</text>
</comment>
<evidence type="ECO:0000313" key="6">
    <source>
        <dbReference type="EMBL" id="SDP31117.1"/>
    </source>
</evidence>
<dbReference type="InterPro" id="IPR000847">
    <property type="entry name" value="LysR_HTH_N"/>
</dbReference>
<evidence type="ECO:0000256" key="2">
    <source>
        <dbReference type="ARBA" id="ARBA00023015"/>
    </source>
</evidence>
<dbReference type="Gene3D" id="1.10.10.10">
    <property type="entry name" value="Winged helix-like DNA-binding domain superfamily/Winged helix DNA-binding domain"/>
    <property type="match status" value="1"/>
</dbReference>
<name>A0A1H0RNT8_9BURK</name>
<dbReference type="GO" id="GO:0003677">
    <property type="term" value="F:DNA binding"/>
    <property type="evidence" value="ECO:0007669"/>
    <property type="project" value="UniProtKB-KW"/>
</dbReference>
<dbReference type="OrthoDB" id="9786526at2"/>
<feature type="domain" description="HTH lysR-type" evidence="5">
    <location>
        <begin position="1"/>
        <end position="59"/>
    </location>
</feature>
<proteinExistence type="inferred from homology"/>
<accession>A0A1H0RNT8</accession>
<reference evidence="7" key="1">
    <citation type="submission" date="2016-10" db="EMBL/GenBank/DDBJ databases">
        <authorList>
            <person name="Varghese N."/>
            <person name="Submissions S."/>
        </authorList>
    </citation>
    <scope>NUCLEOTIDE SEQUENCE [LARGE SCALE GENOMIC DNA]</scope>
    <source>
        <strain evidence="7">DSM 17101</strain>
    </source>
</reference>
<dbReference type="PANTHER" id="PTHR30537:SF5">
    <property type="entry name" value="HTH-TYPE TRANSCRIPTIONAL ACTIVATOR TTDR-RELATED"/>
    <property type="match status" value="1"/>
</dbReference>